<protein>
    <submittedName>
        <fullName evidence="8">Receptor-like protein kinase herk 1</fullName>
    </submittedName>
</protein>
<organism evidence="8 9">
    <name type="scientific">Nicotiana attenuata</name>
    <name type="common">Coyote tobacco</name>
    <dbReference type="NCBI Taxonomy" id="49451"/>
    <lineage>
        <taxon>Eukaryota</taxon>
        <taxon>Viridiplantae</taxon>
        <taxon>Streptophyta</taxon>
        <taxon>Embryophyta</taxon>
        <taxon>Tracheophyta</taxon>
        <taxon>Spermatophyta</taxon>
        <taxon>Magnoliopsida</taxon>
        <taxon>eudicotyledons</taxon>
        <taxon>Gunneridae</taxon>
        <taxon>Pentapetalae</taxon>
        <taxon>asterids</taxon>
        <taxon>lamiids</taxon>
        <taxon>Solanales</taxon>
        <taxon>Solanaceae</taxon>
        <taxon>Nicotianoideae</taxon>
        <taxon>Nicotianeae</taxon>
        <taxon>Nicotiana</taxon>
    </lineage>
</organism>
<dbReference type="Pfam" id="PF12819">
    <property type="entry name" value="Malectin_like"/>
    <property type="match status" value="1"/>
</dbReference>
<keyword evidence="4" id="KW-0547">Nucleotide-binding</keyword>
<dbReference type="PANTHER" id="PTHR34590">
    <property type="entry name" value="OS03G0124300 PROTEIN-RELATED"/>
    <property type="match status" value="1"/>
</dbReference>
<dbReference type="GO" id="GO:0004714">
    <property type="term" value="F:transmembrane receptor protein tyrosine kinase activity"/>
    <property type="evidence" value="ECO:0007669"/>
    <property type="project" value="InterPro"/>
</dbReference>
<dbReference type="Proteomes" id="UP000187609">
    <property type="component" value="Unassembled WGS sequence"/>
</dbReference>
<dbReference type="STRING" id="49451.A0A1J6IIV0"/>
<dbReference type="GO" id="GO:0016020">
    <property type="term" value="C:membrane"/>
    <property type="evidence" value="ECO:0007669"/>
    <property type="project" value="UniProtKB-SubCell"/>
</dbReference>
<keyword evidence="2" id="KW-0418">Kinase</keyword>
<feature type="domain" description="Malectin-like" evidence="7">
    <location>
        <begin position="4"/>
        <end position="110"/>
    </location>
</feature>
<gene>
    <name evidence="8" type="primary">HERK1_5</name>
    <name evidence="8" type="ORF">A4A49_06334</name>
</gene>
<dbReference type="AlphaFoldDB" id="A0A1J6IIV0"/>
<evidence type="ECO:0000259" key="7">
    <source>
        <dbReference type="Pfam" id="PF12819"/>
    </source>
</evidence>
<sequence>MYAQALETVARVNMGGSLVSFENDTLWRTCFLTQRSSAKSINKIASVKYPQDGATPDIAPQQIIYGTCSKMNAADTGDDPNANFKVIWTFNVEPGFQYFIRLHFYDIKVQGFLATASFNDYVTPPAKSNRLNVSVGPSPWSGFLDAFLNGLELLFSTMELPHVDTEKYCDTNRIGI</sequence>
<keyword evidence="6" id="KW-0325">Glycoprotein</keyword>
<comment type="caution">
    <text evidence="8">The sequence shown here is derived from an EMBL/GenBank/DDBJ whole genome shotgun (WGS) entry which is preliminary data.</text>
</comment>
<evidence type="ECO:0000256" key="5">
    <source>
        <dbReference type="ARBA" id="ARBA00022840"/>
    </source>
</evidence>
<dbReference type="GO" id="GO:0004674">
    <property type="term" value="F:protein serine/threonine kinase activity"/>
    <property type="evidence" value="ECO:0007669"/>
    <property type="project" value="UniProtKB-KW"/>
</dbReference>
<dbReference type="Gramene" id="OIT04806">
    <property type="protein sequence ID" value="OIT04806"/>
    <property type="gene ID" value="A4A49_06334"/>
</dbReference>
<comment type="subcellular location">
    <subcellularLocation>
        <location evidence="1">Membrane</location>
        <topology evidence="1">Single-pass type I membrane protein</topology>
    </subcellularLocation>
</comment>
<evidence type="ECO:0000256" key="1">
    <source>
        <dbReference type="ARBA" id="ARBA00004479"/>
    </source>
</evidence>
<keyword evidence="9" id="KW-1185">Reference proteome</keyword>
<dbReference type="Gene3D" id="2.60.120.430">
    <property type="entry name" value="Galactose-binding lectin"/>
    <property type="match status" value="1"/>
</dbReference>
<evidence type="ECO:0000256" key="2">
    <source>
        <dbReference type="ARBA" id="ARBA00022527"/>
    </source>
</evidence>
<evidence type="ECO:0000256" key="6">
    <source>
        <dbReference type="ARBA" id="ARBA00023180"/>
    </source>
</evidence>
<dbReference type="InterPro" id="IPR045272">
    <property type="entry name" value="ANXUR1/2-like"/>
</dbReference>
<evidence type="ECO:0000313" key="8">
    <source>
        <dbReference type="EMBL" id="OIT04806.1"/>
    </source>
</evidence>
<dbReference type="GO" id="GO:0005524">
    <property type="term" value="F:ATP binding"/>
    <property type="evidence" value="ECO:0007669"/>
    <property type="project" value="UniProtKB-KW"/>
</dbReference>
<evidence type="ECO:0000256" key="4">
    <source>
        <dbReference type="ARBA" id="ARBA00022741"/>
    </source>
</evidence>
<evidence type="ECO:0000313" key="9">
    <source>
        <dbReference type="Proteomes" id="UP000187609"/>
    </source>
</evidence>
<accession>A0A1J6IIV0</accession>
<dbReference type="PANTHER" id="PTHR34590:SF10">
    <property type="entry name" value="RECEPTOR-LIKE PROTEIN KINASE HERK 1"/>
    <property type="match status" value="1"/>
</dbReference>
<dbReference type="InterPro" id="IPR024788">
    <property type="entry name" value="Malectin-like_Carb-bd_dom"/>
</dbReference>
<reference evidence="8" key="1">
    <citation type="submission" date="2016-11" db="EMBL/GenBank/DDBJ databases">
        <title>The genome of Nicotiana attenuata.</title>
        <authorList>
            <person name="Xu S."/>
            <person name="Brockmoeller T."/>
            <person name="Gaquerel E."/>
            <person name="Navarro A."/>
            <person name="Kuhl H."/>
            <person name="Gase K."/>
            <person name="Ling Z."/>
            <person name="Zhou W."/>
            <person name="Kreitzer C."/>
            <person name="Stanke M."/>
            <person name="Tang H."/>
            <person name="Lyons E."/>
            <person name="Pandey P."/>
            <person name="Pandey S.P."/>
            <person name="Timmermann B."/>
            <person name="Baldwin I.T."/>
        </authorList>
    </citation>
    <scope>NUCLEOTIDE SEQUENCE [LARGE SCALE GENOMIC DNA]</scope>
    <source>
        <strain evidence="8">UT</strain>
    </source>
</reference>
<dbReference type="SMR" id="A0A1J6IIV0"/>
<dbReference type="EMBL" id="MJEQ01037185">
    <property type="protein sequence ID" value="OIT04806.1"/>
    <property type="molecule type" value="Genomic_DNA"/>
</dbReference>
<keyword evidence="5" id="KW-0067">ATP-binding</keyword>
<keyword evidence="2" id="KW-0723">Serine/threonine-protein kinase</keyword>
<evidence type="ECO:0000256" key="3">
    <source>
        <dbReference type="ARBA" id="ARBA00022679"/>
    </source>
</evidence>
<proteinExistence type="predicted"/>
<name>A0A1J6IIV0_NICAT</name>
<keyword evidence="3" id="KW-0808">Transferase</keyword>